<keyword evidence="6" id="KW-0239">DNA-directed DNA polymerase</keyword>
<dbReference type="PANTHER" id="PTHR30231">
    <property type="entry name" value="DNA POLYMERASE III SUBUNIT EPSILON"/>
    <property type="match status" value="1"/>
</dbReference>
<dbReference type="GO" id="GO:0008408">
    <property type="term" value="F:3'-5' exonuclease activity"/>
    <property type="evidence" value="ECO:0007669"/>
    <property type="project" value="TreeGrafter"/>
</dbReference>
<evidence type="ECO:0000259" key="8">
    <source>
        <dbReference type="SMART" id="SM00479"/>
    </source>
</evidence>
<evidence type="ECO:0000313" key="10">
    <source>
        <dbReference type="EMBL" id="QAS70514.1"/>
    </source>
</evidence>
<dbReference type="GO" id="GO:0003887">
    <property type="term" value="F:DNA-directed DNA polymerase activity"/>
    <property type="evidence" value="ECO:0007669"/>
    <property type="project" value="UniProtKB-KW"/>
</dbReference>
<dbReference type="Proteomes" id="UP000286907">
    <property type="component" value="Chromosome"/>
</dbReference>
<keyword evidence="5" id="KW-0269">Exonuclease</keyword>
<reference evidence="10 11" key="1">
    <citation type="journal article" date="2019" name="Syst. Appl. Microbiol.">
        <title>Oenococcus sicerae sp. nov., isolated from French cider.</title>
        <authorList>
            <person name="Cousin F.J."/>
            <person name="Le Guellec R."/>
            <person name="Chagnot C."/>
            <person name="Goux D."/>
            <person name="Dalmasso M."/>
            <person name="Laplace J.M."/>
            <person name="Cretenet M."/>
        </authorList>
    </citation>
    <scope>NUCLEOTIDE SEQUENCE [LARGE SCALE GENOMIC DNA]</scope>
    <source>
        <strain evidence="10 11">UCMA 15228</strain>
    </source>
</reference>
<dbReference type="FunFam" id="3.30.420.10:FF:000045">
    <property type="entry name" value="3'-5' exonuclease DinG"/>
    <property type="match status" value="1"/>
</dbReference>
<reference evidence="9" key="2">
    <citation type="submission" date="2019-01" db="EMBL/GenBank/DDBJ databases">
        <title>Oenococcus sicerae UCMA17102.</title>
        <authorList>
            <person name="Cousin F.J."/>
            <person name="Le Guellec R."/>
            <person name="Cretenet M."/>
        </authorList>
    </citation>
    <scope>NUCLEOTIDE SEQUENCE</scope>
    <source>
        <strain evidence="9">UCMA17102</strain>
    </source>
</reference>
<sequence length="486" mass="55986">MDENSTFAIVDLETTAPFKEDGHIIQIGISFVKKWKIINNFQTMVNPGVKIPNQIVDLTGIKNEDVQDAPYFEDLAAMIHDQLSEAVFVAHNVRYDFPYLNGEFTRIKMHRLRVEYVDTVQLAQIIFPTIPSYKLDELVQHLGIKLPRHHRADQDAHATAQLFLKIHEQIDQLPVQTLATLLDHSASLLGNTEKIFSFAKGQAQTAHHDPFAFKTPTVLPATKKQLLDWISDKKQFSNKKVLPSPILRPRQETFANIFQSKIANKKINAYSVFSRPRFGKSNAYLLLADQLAEKSARVLIIEENVQRRKLLFQKSQVMLAAHKDRFAIPITRKDFVDLNKFNESLSIEESPTRQLAKLRILTWLAETKTGYLHELVNGFPEQLFSLFTDQDPATDFDYYKQAVKVYNFPAIGITDLDSFFVTEREFSKNYDLFIFDVGKGFSDLLDHDLNFSNQSIFFTQAEEYLKNWYSMRSFSNFESLLASLNN</sequence>
<dbReference type="NCBIfam" id="TIGR00573">
    <property type="entry name" value="dnaq"/>
    <property type="match status" value="1"/>
</dbReference>
<dbReference type="AlphaFoldDB" id="A0AAJ1VLT6"/>
<proteinExistence type="predicted"/>
<evidence type="ECO:0000256" key="4">
    <source>
        <dbReference type="ARBA" id="ARBA00022722"/>
    </source>
</evidence>
<dbReference type="Proteomes" id="UP001167919">
    <property type="component" value="Unassembled WGS sequence"/>
</dbReference>
<keyword evidence="4" id="KW-0540">Nuclease</keyword>
<dbReference type="GO" id="GO:0003677">
    <property type="term" value="F:DNA binding"/>
    <property type="evidence" value="ECO:0007669"/>
    <property type="project" value="InterPro"/>
</dbReference>
<dbReference type="InterPro" id="IPR012337">
    <property type="entry name" value="RNaseH-like_sf"/>
</dbReference>
<dbReference type="InterPro" id="IPR036397">
    <property type="entry name" value="RNaseH_sf"/>
</dbReference>
<gene>
    <name evidence="10" type="ORF">DLJ48_08260</name>
    <name evidence="9" type="ORF">EVC35_02260</name>
</gene>
<evidence type="ECO:0000256" key="6">
    <source>
        <dbReference type="ARBA" id="ARBA00022932"/>
    </source>
</evidence>
<dbReference type="InterPro" id="IPR006054">
    <property type="entry name" value="DnaQ"/>
</dbReference>
<evidence type="ECO:0000256" key="1">
    <source>
        <dbReference type="ARBA" id="ARBA00022679"/>
    </source>
</evidence>
<dbReference type="RefSeq" id="WP_128686980.1">
    <property type="nucleotide sequence ID" value="NZ_CP029684.2"/>
</dbReference>
<evidence type="ECO:0000313" key="12">
    <source>
        <dbReference type="Proteomes" id="UP001167919"/>
    </source>
</evidence>
<accession>A0AAJ1VLT6</accession>
<dbReference type="Pfam" id="PF00929">
    <property type="entry name" value="RNase_T"/>
    <property type="match status" value="1"/>
</dbReference>
<name>A0AAJ1VLT6_9LACO</name>
<keyword evidence="2" id="KW-0548">Nucleotidyltransferase</keyword>
<evidence type="ECO:0000256" key="5">
    <source>
        <dbReference type="ARBA" id="ARBA00022839"/>
    </source>
</evidence>
<dbReference type="SUPFAM" id="SSF53098">
    <property type="entry name" value="Ribonuclease H-like"/>
    <property type="match status" value="1"/>
</dbReference>
<dbReference type="Gene3D" id="3.30.420.10">
    <property type="entry name" value="Ribonuclease H-like superfamily/Ribonuclease H"/>
    <property type="match status" value="1"/>
</dbReference>
<protein>
    <recommendedName>
        <fullName evidence="7">DNA polymerase III polC-type</fullName>
    </recommendedName>
</protein>
<evidence type="ECO:0000313" key="11">
    <source>
        <dbReference type="Proteomes" id="UP000286907"/>
    </source>
</evidence>
<dbReference type="InterPro" id="IPR013520">
    <property type="entry name" value="Ribonucl_H"/>
</dbReference>
<feature type="domain" description="Exonuclease" evidence="8">
    <location>
        <begin position="6"/>
        <end position="172"/>
    </location>
</feature>
<keyword evidence="5" id="KW-0378">Hydrolase</keyword>
<dbReference type="GO" id="GO:0005829">
    <property type="term" value="C:cytosol"/>
    <property type="evidence" value="ECO:0007669"/>
    <property type="project" value="TreeGrafter"/>
</dbReference>
<keyword evidence="1" id="KW-0808">Transferase</keyword>
<dbReference type="EMBL" id="SDWY01000001">
    <property type="protein sequence ID" value="MDN6899828.1"/>
    <property type="molecule type" value="Genomic_DNA"/>
</dbReference>
<keyword evidence="3" id="KW-0235">DNA replication</keyword>
<evidence type="ECO:0000313" key="9">
    <source>
        <dbReference type="EMBL" id="MDN6899828.1"/>
    </source>
</evidence>
<evidence type="ECO:0000256" key="7">
    <source>
        <dbReference type="ARBA" id="ARBA00070925"/>
    </source>
</evidence>
<dbReference type="SMART" id="SM00479">
    <property type="entry name" value="EXOIII"/>
    <property type="match status" value="1"/>
</dbReference>
<dbReference type="EMBL" id="CP029684">
    <property type="protein sequence ID" value="QAS70514.1"/>
    <property type="molecule type" value="Genomic_DNA"/>
</dbReference>
<dbReference type="PANTHER" id="PTHR30231:SF41">
    <property type="entry name" value="DNA POLYMERASE III SUBUNIT EPSILON"/>
    <property type="match status" value="1"/>
</dbReference>
<organism evidence="9 12">
    <name type="scientific">Oenococcus sicerae</name>
    <dbReference type="NCBI Taxonomy" id="2203724"/>
    <lineage>
        <taxon>Bacteria</taxon>
        <taxon>Bacillati</taxon>
        <taxon>Bacillota</taxon>
        <taxon>Bacilli</taxon>
        <taxon>Lactobacillales</taxon>
        <taxon>Lactobacillaceae</taxon>
        <taxon>Oenococcus</taxon>
    </lineage>
</organism>
<evidence type="ECO:0000256" key="2">
    <source>
        <dbReference type="ARBA" id="ARBA00022695"/>
    </source>
</evidence>
<dbReference type="GO" id="GO:0045004">
    <property type="term" value="P:DNA replication proofreading"/>
    <property type="evidence" value="ECO:0007669"/>
    <property type="project" value="TreeGrafter"/>
</dbReference>
<dbReference type="CDD" id="cd06127">
    <property type="entry name" value="DEDDh"/>
    <property type="match status" value="1"/>
</dbReference>
<evidence type="ECO:0000256" key="3">
    <source>
        <dbReference type="ARBA" id="ARBA00022705"/>
    </source>
</evidence>
<keyword evidence="11" id="KW-1185">Reference proteome</keyword>
<reference evidence="10" key="3">
    <citation type="submission" date="2020-01" db="EMBL/GenBank/DDBJ databases">
        <authorList>
            <person name="Cousin F.J."/>
            <person name="Le Guellec R."/>
            <person name="Cretenet M."/>
        </authorList>
    </citation>
    <scope>NUCLEOTIDE SEQUENCE</scope>
    <source>
        <strain evidence="10">UCMA 15228</strain>
    </source>
</reference>